<comment type="caution">
    <text evidence="7">The sequence shown here is derived from an EMBL/GenBank/DDBJ whole genome shotgun (WGS) entry which is preliminary data.</text>
</comment>
<dbReference type="SUPFAM" id="SSF55804">
    <property type="entry name" value="Phoshotransferase/anion transport protein"/>
    <property type="match status" value="1"/>
</dbReference>
<feature type="domain" description="PTS EIIB type-2" evidence="5">
    <location>
        <begin position="434"/>
        <end position="526"/>
    </location>
</feature>
<feature type="domain" description="PRD" evidence="6">
    <location>
        <begin position="322"/>
        <end position="429"/>
    </location>
</feature>
<dbReference type="InterPro" id="IPR013196">
    <property type="entry name" value="HTH_11"/>
</dbReference>
<dbReference type="InterPro" id="IPR036634">
    <property type="entry name" value="PRD_sf"/>
</dbReference>
<dbReference type="PROSITE" id="PS51099">
    <property type="entry name" value="PTS_EIIB_TYPE_2"/>
    <property type="match status" value="1"/>
</dbReference>
<keyword evidence="2" id="KW-0677">Repeat</keyword>
<dbReference type="CDD" id="cd05568">
    <property type="entry name" value="PTS_IIB_bgl_like"/>
    <property type="match status" value="1"/>
</dbReference>
<proteinExistence type="predicted"/>
<dbReference type="PANTHER" id="PTHR30185">
    <property type="entry name" value="CRYPTIC BETA-GLUCOSIDE BGL OPERON ANTITERMINATOR"/>
    <property type="match status" value="1"/>
</dbReference>
<dbReference type="SUPFAM" id="SSF63520">
    <property type="entry name" value="PTS-regulatory domain, PRD"/>
    <property type="match status" value="2"/>
</dbReference>
<dbReference type="SUPFAM" id="SSF52794">
    <property type="entry name" value="PTS system IIB component-like"/>
    <property type="match status" value="1"/>
</dbReference>
<sequence>MAETELTARQIRLADRLLRARQPVTVAALASALDVSTRTLQRDLPHVQRWLAGNGVRLSARPRTGLRVVATAHQVERALAQLAALQQRPGLSPEERQERLRQELLVIRSAKLLYFARRFGVTEATVSHDLDRIEPWFAERGLTLLRKPGYGIELQGPERCFRGAIIDLLRERLTDERLIEGLRQLTEPMGSNLTETASALLLRFVDRETVVRVEAAVRALNSRLPQPMADGAAAGLVVHLALAMERLRSGGAIHFPAETLEALKRTREWAFASELAGHIAADMGLQIPEEEVGYITMHLRGARLWLAPGPRSPGEPGDPGDPERQEAMVLAHTMAATAEGLLGVPLAGEETLIRSLAVHLVPAIHRLRMGLEIRNPLLQRIRTEYPELFEASRQVCALMAGYLGVVVPDAEVGYVAMHLGAALERIRIRQEARYRAVLTCPSGVGSSQMLAGRVAVMLPEVEVVAVTSFTELPDLLARLPEPPDLVISTVSLDLAEPPVVLVSPLLNRADVEAIRRVLDQLPQRQGRPVGRNEERWPRAESARPRSLKPLMAARRAAAMGQVIVDLLRDFRLRPLERGDPVASACGLLAGAGLLADRGRLEADLRRREALGRTEVAPGLWLLHARTAAVTRPVLGLLRAPGEAYLVMLAPVEASPEALEALGVVSSALVESPELVDALRHRSEEYVREAIGEVLTPLLLLPPDPTQSDAESER</sequence>
<feature type="domain" description="PRD" evidence="6">
    <location>
        <begin position="204"/>
        <end position="309"/>
    </location>
</feature>
<organism evidence="7 8">
    <name type="scientific">Symbiobacterium terraclitae</name>
    <dbReference type="NCBI Taxonomy" id="557451"/>
    <lineage>
        <taxon>Bacteria</taxon>
        <taxon>Bacillati</taxon>
        <taxon>Bacillota</taxon>
        <taxon>Clostridia</taxon>
        <taxon>Eubacteriales</taxon>
        <taxon>Symbiobacteriaceae</taxon>
        <taxon>Symbiobacterium</taxon>
    </lineage>
</organism>
<evidence type="ECO:0000256" key="3">
    <source>
        <dbReference type="ARBA" id="ARBA00023015"/>
    </source>
</evidence>
<dbReference type="RefSeq" id="WP_209464800.1">
    <property type="nucleotide sequence ID" value="NZ_JAGGLG010000001.1"/>
</dbReference>
<evidence type="ECO:0000259" key="6">
    <source>
        <dbReference type="PROSITE" id="PS51372"/>
    </source>
</evidence>
<accession>A0ABS4JM53</accession>
<dbReference type="InterPro" id="IPR013011">
    <property type="entry name" value="PTS_EIIB_2"/>
</dbReference>
<dbReference type="InterPro" id="IPR016152">
    <property type="entry name" value="PTrfase/Anion_transptr"/>
</dbReference>
<keyword evidence="8" id="KW-1185">Reference proteome</keyword>
<protein>
    <submittedName>
        <fullName evidence="7">Mannitol operon transcriptional antiterminator</fullName>
    </submittedName>
</protein>
<evidence type="ECO:0000313" key="8">
    <source>
        <dbReference type="Proteomes" id="UP001519289"/>
    </source>
</evidence>
<evidence type="ECO:0000259" key="5">
    <source>
        <dbReference type="PROSITE" id="PS51099"/>
    </source>
</evidence>
<dbReference type="InterPro" id="IPR036095">
    <property type="entry name" value="PTS_EIIB-like_sf"/>
</dbReference>
<keyword evidence="1" id="KW-0808">Transferase</keyword>
<keyword evidence="3" id="KW-0805">Transcription regulation</keyword>
<dbReference type="PANTHER" id="PTHR30185:SF18">
    <property type="entry name" value="TRANSCRIPTIONAL REGULATOR MTLR"/>
    <property type="match status" value="1"/>
</dbReference>
<dbReference type="Gene3D" id="1.10.1790.10">
    <property type="entry name" value="PRD domain"/>
    <property type="match status" value="2"/>
</dbReference>
<evidence type="ECO:0000256" key="1">
    <source>
        <dbReference type="ARBA" id="ARBA00022679"/>
    </source>
</evidence>
<dbReference type="EMBL" id="JAGGLG010000001">
    <property type="protein sequence ID" value="MBP2016633.1"/>
    <property type="molecule type" value="Genomic_DNA"/>
</dbReference>
<dbReference type="Proteomes" id="UP001519289">
    <property type="component" value="Unassembled WGS sequence"/>
</dbReference>
<dbReference type="InterPro" id="IPR036388">
    <property type="entry name" value="WH-like_DNA-bd_sf"/>
</dbReference>
<dbReference type="Gene3D" id="3.40.50.2300">
    <property type="match status" value="1"/>
</dbReference>
<dbReference type="InterPro" id="IPR011608">
    <property type="entry name" value="PRD"/>
</dbReference>
<gene>
    <name evidence="7" type="ORF">J2Z79_000006</name>
</gene>
<reference evidence="7 8" key="1">
    <citation type="submission" date="2021-03" db="EMBL/GenBank/DDBJ databases">
        <title>Genomic Encyclopedia of Type Strains, Phase IV (KMG-IV): sequencing the most valuable type-strain genomes for metagenomic binning, comparative biology and taxonomic classification.</title>
        <authorList>
            <person name="Goeker M."/>
        </authorList>
    </citation>
    <scope>NUCLEOTIDE SEQUENCE [LARGE SCALE GENOMIC DNA]</scope>
    <source>
        <strain evidence="7 8">DSM 27138</strain>
    </source>
</reference>
<dbReference type="PROSITE" id="PS51372">
    <property type="entry name" value="PRD_2"/>
    <property type="match status" value="2"/>
</dbReference>
<dbReference type="Gene3D" id="1.10.10.10">
    <property type="entry name" value="Winged helix-like DNA-binding domain superfamily/Winged helix DNA-binding domain"/>
    <property type="match status" value="1"/>
</dbReference>
<evidence type="ECO:0000313" key="7">
    <source>
        <dbReference type="EMBL" id="MBP2016633.1"/>
    </source>
</evidence>
<evidence type="ECO:0000256" key="4">
    <source>
        <dbReference type="ARBA" id="ARBA00023163"/>
    </source>
</evidence>
<dbReference type="Pfam" id="PF08279">
    <property type="entry name" value="HTH_11"/>
    <property type="match status" value="1"/>
</dbReference>
<name>A0ABS4JM53_9FIRM</name>
<dbReference type="Pfam" id="PF00874">
    <property type="entry name" value="PRD"/>
    <property type="match status" value="2"/>
</dbReference>
<dbReference type="InterPro" id="IPR050661">
    <property type="entry name" value="BglG_antiterminators"/>
</dbReference>
<keyword evidence="4" id="KW-0804">Transcription</keyword>
<evidence type="ECO:0000256" key="2">
    <source>
        <dbReference type="ARBA" id="ARBA00022737"/>
    </source>
</evidence>